<evidence type="ECO:0000259" key="2">
    <source>
        <dbReference type="Pfam" id="PF00850"/>
    </source>
</evidence>
<evidence type="ECO:0000256" key="1">
    <source>
        <dbReference type="SAM" id="MobiDB-lite"/>
    </source>
</evidence>
<dbReference type="SUPFAM" id="SSF52768">
    <property type="entry name" value="Arginase/deacetylase"/>
    <property type="match status" value="2"/>
</dbReference>
<dbReference type="GO" id="GO:0004407">
    <property type="term" value="F:histone deacetylase activity"/>
    <property type="evidence" value="ECO:0007669"/>
    <property type="project" value="TreeGrafter"/>
</dbReference>
<dbReference type="InterPro" id="IPR037138">
    <property type="entry name" value="His_deacetylse_dom_sf"/>
</dbReference>
<organism evidence="3 4">
    <name type="scientific">Mytilus edulis</name>
    <name type="common">Blue mussel</name>
    <dbReference type="NCBI Taxonomy" id="6550"/>
    <lineage>
        <taxon>Eukaryota</taxon>
        <taxon>Metazoa</taxon>
        <taxon>Spiralia</taxon>
        <taxon>Lophotrochozoa</taxon>
        <taxon>Mollusca</taxon>
        <taxon>Bivalvia</taxon>
        <taxon>Autobranchia</taxon>
        <taxon>Pteriomorphia</taxon>
        <taxon>Mytilida</taxon>
        <taxon>Mytiloidea</taxon>
        <taxon>Mytilidae</taxon>
        <taxon>Mytilinae</taxon>
        <taxon>Mytilus</taxon>
    </lineage>
</organism>
<dbReference type="PANTHER" id="PTHR10625">
    <property type="entry name" value="HISTONE DEACETYLASE HDAC1-RELATED"/>
    <property type="match status" value="1"/>
</dbReference>
<dbReference type="GO" id="GO:0040029">
    <property type="term" value="P:epigenetic regulation of gene expression"/>
    <property type="evidence" value="ECO:0007669"/>
    <property type="project" value="TreeGrafter"/>
</dbReference>
<dbReference type="Gene3D" id="3.40.800.20">
    <property type="entry name" value="Histone deacetylase domain"/>
    <property type="match status" value="2"/>
</dbReference>
<dbReference type="InterPro" id="IPR023801">
    <property type="entry name" value="His_deacetylse_dom"/>
</dbReference>
<dbReference type="EMBL" id="CAJPWZ010002712">
    <property type="protein sequence ID" value="CAG2243726.1"/>
    <property type="molecule type" value="Genomic_DNA"/>
</dbReference>
<dbReference type="Pfam" id="PF00850">
    <property type="entry name" value="Hist_deacetyl"/>
    <property type="match status" value="2"/>
</dbReference>
<feature type="domain" description="Histone deacetylase" evidence="2">
    <location>
        <begin position="650"/>
        <end position="749"/>
    </location>
</feature>
<dbReference type="PRINTS" id="PR01270">
    <property type="entry name" value="HDASUPER"/>
</dbReference>
<dbReference type="InterPro" id="IPR023696">
    <property type="entry name" value="Ureohydrolase_dom_sf"/>
</dbReference>
<gene>
    <name evidence="3" type="ORF">MEDL_55835</name>
</gene>
<name>A0A8S3UR75_MYTED</name>
<dbReference type="CDD" id="cd10002">
    <property type="entry name" value="HDAC10_HDAC6-dom1"/>
    <property type="match status" value="1"/>
</dbReference>
<keyword evidence="4" id="KW-1185">Reference proteome</keyword>
<proteinExistence type="predicted"/>
<comment type="caution">
    <text evidence="3">The sequence shown here is derived from an EMBL/GenBank/DDBJ whole genome shotgun (WGS) entry which is preliminary data.</text>
</comment>
<feature type="compositionally biased region" description="Basic and acidic residues" evidence="1">
    <location>
        <begin position="91"/>
        <end position="110"/>
    </location>
</feature>
<evidence type="ECO:0000313" key="4">
    <source>
        <dbReference type="Proteomes" id="UP000683360"/>
    </source>
</evidence>
<sequence>MFKLLSYLRCGFLKPLPPRHYNYRIPNTDFYLQRKNKWTMAELPATNFDGDKESNLKDEHLSEEDTKVKELLQKRKSHKEVLEEIKRKGREELAQKREERKTKREEKVMAENDSPDEEDYYVQTLSAMSISLQKPEKVLGIIIMGQGLVRNATSAITWPFHKLFGNEKCCHRDTAYLPTDVKQFIKIQHEDDVESGRDDFVSTGLVYDELMLKHKNDWDPNFPEKPERISEPFKRCSELHLVERCIRIETQYGTEDMVLLQHTRELLEKVQSTSQMNRQQLQEFSQHYDSVYCNQSSYECALVALGSTIELMEQILKKKITNGLAITRPPGHHSMNDALCGFCIFNNVAIAAKHAVDNLGVKKVLIVIGIFHHGQATQKMFYDDPRVLYFSIHRYEYGNYWPNLRESDYDFIGKDKGQGFNINVPLNQTGMTDKDYLAVFHQVLLPVAYEFCPDLILVSAGYDCAIGCPEGEMMVSPACFGHMTHYLMGLADGRVCVCLEGGYCIKSLSESVALTLKALLRDPCPLLPLKMNHQIGTILNVIKVLRPYWSCFHYQDLLEDDTEELCSFEEVNKLPPRSDVKFNKEENESNMFPLTYTYPEEVQEVYLLQKKFDPIIDQLIAETALLRPPYRTCIVYDDDMRAHKADSRGHPEDPDRITRIFDKHVELGLLERCLRVQSRHATESELQLIHSSKYVEEMKELAEKTVFDLRKLAWNYNSIYLCQETYNCALLATGSLLNVVHTVLTGQCIIESKLTVGFTHKMLNASLITYNSMMYSSVSQKESIWVPLFIRNDILNHL</sequence>
<evidence type="ECO:0000313" key="3">
    <source>
        <dbReference type="EMBL" id="CAG2243726.1"/>
    </source>
</evidence>
<protein>
    <submittedName>
        <fullName evidence="3">Polyamine deacetylase HDAC10,Histone deacetylase 6</fullName>
    </submittedName>
</protein>
<reference evidence="3" key="1">
    <citation type="submission" date="2021-03" db="EMBL/GenBank/DDBJ databases">
        <authorList>
            <person name="Bekaert M."/>
        </authorList>
    </citation>
    <scope>NUCLEOTIDE SEQUENCE</scope>
</reference>
<dbReference type="PANTHER" id="PTHR10625:SF38">
    <property type="entry name" value="HISTONE DEACETYLASE 6, ISOFORM G"/>
    <property type="match status" value="1"/>
</dbReference>
<dbReference type="Proteomes" id="UP000683360">
    <property type="component" value="Unassembled WGS sequence"/>
</dbReference>
<feature type="domain" description="Histone deacetylase" evidence="2">
    <location>
        <begin position="223"/>
        <end position="518"/>
    </location>
</feature>
<dbReference type="InterPro" id="IPR000286">
    <property type="entry name" value="HDACs"/>
</dbReference>
<dbReference type="OrthoDB" id="424012at2759"/>
<dbReference type="GO" id="GO:0000118">
    <property type="term" value="C:histone deacetylase complex"/>
    <property type="evidence" value="ECO:0007669"/>
    <property type="project" value="TreeGrafter"/>
</dbReference>
<accession>A0A8S3UR75</accession>
<dbReference type="AlphaFoldDB" id="A0A8S3UR75"/>
<feature type="region of interest" description="Disordered" evidence="1">
    <location>
        <begin position="91"/>
        <end position="115"/>
    </location>
</feature>